<sequence>MGLPVIFIHRADEEHLGFCMQQAIASNPKSRVILIGNPENKKRAPEETEHHLISDYYQSAMVFSTHYRHLSPNDYVYNLFCFQRWFILRDFMRANKLQAVLYLDSDVMLHTDINAPEFKHFTLEYSWTTFCDLPTMERYCAYLISYFREPHLLQKVLDFCREIGDAPLSDMVTCIHFHNYFLRRNSTYGVIGDSFFDHNLSCPLAPPCPQIESLNGKKKIYLKEGKLLCKFTEKEGFLKVNSLHFQGATKQYISSFLSAKLPSQGDLSYFDYATYQWVCAPS</sequence>
<evidence type="ECO:0000313" key="1">
    <source>
        <dbReference type="EMBL" id="QRG69340.1"/>
    </source>
</evidence>
<reference evidence="1 2" key="1">
    <citation type="submission" date="2021-01" db="EMBL/GenBank/DDBJ databases">
        <title>Identification of strong promoters based on the transcriptome of Brevibacillus choshinensis.</title>
        <authorList>
            <person name="Yao D."/>
            <person name="Zhang K."/>
            <person name="Wu J."/>
        </authorList>
    </citation>
    <scope>NUCLEOTIDE SEQUENCE [LARGE SCALE GENOMIC DNA]</scope>
    <source>
        <strain evidence="1 2">HPD31-SP3</strain>
    </source>
</reference>
<evidence type="ECO:0008006" key="3">
    <source>
        <dbReference type="Google" id="ProtNLM"/>
    </source>
</evidence>
<keyword evidence="2" id="KW-1185">Reference proteome</keyword>
<dbReference type="RefSeq" id="WP_203356334.1">
    <property type="nucleotide sequence ID" value="NZ_CP069127.1"/>
</dbReference>
<gene>
    <name evidence="1" type="ORF">JNE38_09530</name>
</gene>
<name>A0ABX7FW94_BRECH</name>
<dbReference type="Proteomes" id="UP000596248">
    <property type="component" value="Chromosome"/>
</dbReference>
<accession>A0ABX7FW94</accession>
<proteinExistence type="predicted"/>
<organism evidence="1 2">
    <name type="scientific">Brevibacillus choshinensis</name>
    <dbReference type="NCBI Taxonomy" id="54911"/>
    <lineage>
        <taxon>Bacteria</taxon>
        <taxon>Bacillati</taxon>
        <taxon>Bacillota</taxon>
        <taxon>Bacilli</taxon>
        <taxon>Bacillales</taxon>
        <taxon>Paenibacillaceae</taxon>
        <taxon>Brevibacillus</taxon>
    </lineage>
</organism>
<dbReference type="EMBL" id="CP069127">
    <property type="protein sequence ID" value="QRG69340.1"/>
    <property type="molecule type" value="Genomic_DNA"/>
</dbReference>
<evidence type="ECO:0000313" key="2">
    <source>
        <dbReference type="Proteomes" id="UP000596248"/>
    </source>
</evidence>
<protein>
    <recommendedName>
        <fullName evidence="3">Mannosyltransferase</fullName>
    </recommendedName>
</protein>